<sequence length="203" mass="23840">GNTIQATFFRDLDASTEMPLEESNCYEIKNFILTTPSESLRLNRYHIKLNKTSIIAMIDPFLKSNYYCFPKFDDLHRGFAHPKFSIAVNRQYFECDCLRYLRGCSRKYMTEPTNGNSGFINHKIRFFIVNIDNIVIKCVAYGALAHVFQDLWNSTNANVVVCVLQFWKINWREGRLKHVTNIDEFSKIIFEPNDVPEIDDFRK</sequence>
<feature type="non-terminal residue" evidence="1">
    <location>
        <position position="1"/>
    </location>
</feature>
<reference evidence="1 2" key="1">
    <citation type="submission" date="2021-05" db="EMBL/GenBank/DDBJ databases">
        <title>Genome Assembly of Synthetic Allotetraploid Brassica napus Reveals Homoeologous Exchanges between Subgenomes.</title>
        <authorList>
            <person name="Davis J.T."/>
        </authorList>
    </citation>
    <scope>NUCLEOTIDE SEQUENCE [LARGE SCALE GENOMIC DNA]</scope>
    <source>
        <strain evidence="2">cv. Da-Ae</strain>
        <tissue evidence="1">Seedling</tissue>
    </source>
</reference>
<evidence type="ECO:0000313" key="2">
    <source>
        <dbReference type="Proteomes" id="UP000824890"/>
    </source>
</evidence>
<protein>
    <submittedName>
        <fullName evidence="1">Uncharacterized protein</fullName>
    </submittedName>
</protein>
<organism evidence="1 2">
    <name type="scientific">Brassica napus</name>
    <name type="common">Rape</name>
    <dbReference type="NCBI Taxonomy" id="3708"/>
    <lineage>
        <taxon>Eukaryota</taxon>
        <taxon>Viridiplantae</taxon>
        <taxon>Streptophyta</taxon>
        <taxon>Embryophyta</taxon>
        <taxon>Tracheophyta</taxon>
        <taxon>Spermatophyta</taxon>
        <taxon>Magnoliopsida</taxon>
        <taxon>eudicotyledons</taxon>
        <taxon>Gunneridae</taxon>
        <taxon>Pentapetalae</taxon>
        <taxon>rosids</taxon>
        <taxon>malvids</taxon>
        <taxon>Brassicales</taxon>
        <taxon>Brassicaceae</taxon>
        <taxon>Brassiceae</taxon>
        <taxon>Brassica</taxon>
    </lineage>
</organism>
<dbReference type="InterPro" id="IPR012340">
    <property type="entry name" value="NA-bd_OB-fold"/>
</dbReference>
<evidence type="ECO:0000313" key="1">
    <source>
        <dbReference type="EMBL" id="KAH0897015.1"/>
    </source>
</evidence>
<feature type="non-terminal residue" evidence="1">
    <location>
        <position position="203"/>
    </location>
</feature>
<dbReference type="CDD" id="cd04481">
    <property type="entry name" value="RPA1_DBD_B_like"/>
    <property type="match status" value="1"/>
</dbReference>
<dbReference type="Proteomes" id="UP000824890">
    <property type="component" value="Unassembled WGS sequence"/>
</dbReference>
<keyword evidence="2" id="KW-1185">Reference proteome</keyword>
<gene>
    <name evidence="1" type="ORF">HID58_046583</name>
</gene>
<accession>A0ABQ8AWU1</accession>
<proteinExistence type="predicted"/>
<name>A0ABQ8AWU1_BRANA</name>
<comment type="caution">
    <text evidence="1">The sequence shown here is derived from an EMBL/GenBank/DDBJ whole genome shotgun (WGS) entry which is preliminary data.</text>
</comment>
<dbReference type="EMBL" id="JAGKQM010000012">
    <property type="protein sequence ID" value="KAH0897015.1"/>
    <property type="molecule type" value="Genomic_DNA"/>
</dbReference>
<dbReference type="Gene3D" id="2.40.50.140">
    <property type="entry name" value="Nucleic acid-binding proteins"/>
    <property type="match status" value="1"/>
</dbReference>